<keyword evidence="1" id="KW-0472">Membrane</keyword>
<comment type="caution">
    <text evidence="2">The sequence shown here is derived from an EMBL/GenBank/DDBJ whole genome shotgun (WGS) entry which is preliminary data.</text>
</comment>
<evidence type="ECO:0000313" key="2">
    <source>
        <dbReference type="EMBL" id="GAF81068.1"/>
    </source>
</evidence>
<accession>X0SJ16</accession>
<protein>
    <recommendedName>
        <fullName evidence="3">PEP-CTERM protein-sorting domain-containing protein</fullName>
    </recommendedName>
</protein>
<evidence type="ECO:0008006" key="3">
    <source>
        <dbReference type="Google" id="ProtNLM"/>
    </source>
</evidence>
<keyword evidence="1" id="KW-0812">Transmembrane</keyword>
<organism evidence="2">
    <name type="scientific">marine sediment metagenome</name>
    <dbReference type="NCBI Taxonomy" id="412755"/>
    <lineage>
        <taxon>unclassified sequences</taxon>
        <taxon>metagenomes</taxon>
        <taxon>ecological metagenomes</taxon>
    </lineage>
</organism>
<keyword evidence="1" id="KW-1133">Transmembrane helix</keyword>
<dbReference type="AlphaFoldDB" id="X0SJ16"/>
<gene>
    <name evidence="2" type="ORF">S01H1_03911</name>
</gene>
<reference evidence="2" key="1">
    <citation type="journal article" date="2014" name="Front. Microbiol.">
        <title>High frequency of phylogenetically diverse reductive dehalogenase-homologous genes in deep subseafloor sedimentary metagenomes.</title>
        <authorList>
            <person name="Kawai M."/>
            <person name="Futagami T."/>
            <person name="Toyoda A."/>
            <person name="Takaki Y."/>
            <person name="Nishi S."/>
            <person name="Hori S."/>
            <person name="Arai W."/>
            <person name="Tsubouchi T."/>
            <person name="Morono Y."/>
            <person name="Uchiyama I."/>
            <person name="Ito T."/>
            <person name="Fujiyama A."/>
            <person name="Inagaki F."/>
            <person name="Takami H."/>
        </authorList>
    </citation>
    <scope>NUCLEOTIDE SEQUENCE</scope>
    <source>
        <strain evidence="2">Expedition CK06-06</strain>
    </source>
</reference>
<name>X0SJ16_9ZZZZ</name>
<feature type="transmembrane region" description="Helical" evidence="1">
    <location>
        <begin position="106"/>
        <end position="127"/>
    </location>
</feature>
<feature type="non-terminal residue" evidence="2">
    <location>
        <position position="1"/>
    </location>
</feature>
<dbReference type="EMBL" id="BARS01002096">
    <property type="protein sequence ID" value="GAF81068.1"/>
    <property type="molecule type" value="Genomic_DNA"/>
</dbReference>
<sequence>DLDPMTAYLYTQFATGALASSTYATYDYNPGPGGNRPSDAEQLQRAIWYIEGEIVSLASGSDAEAWYNEAAAVGWTDIGNVRVLQMYKMYTNNQGHTCYSRKQDQLYLTPVPGAVLLGMIGLGVAGVKLRKFA</sequence>
<evidence type="ECO:0000256" key="1">
    <source>
        <dbReference type="SAM" id="Phobius"/>
    </source>
</evidence>
<proteinExistence type="predicted"/>